<dbReference type="Proteomes" id="UP000783390">
    <property type="component" value="Unassembled WGS sequence"/>
</dbReference>
<comment type="similarity">
    <text evidence="2">Belongs to the BCCT transporter (TC 2.A.15) family.</text>
</comment>
<feature type="transmembrane region" description="Helical" evidence="8">
    <location>
        <begin position="466"/>
        <end position="486"/>
    </location>
</feature>
<comment type="subcellular location">
    <subcellularLocation>
        <location evidence="1">Cell membrane</location>
        <topology evidence="1">Multi-pass membrane protein</topology>
    </subcellularLocation>
</comment>
<evidence type="ECO:0000256" key="4">
    <source>
        <dbReference type="ARBA" id="ARBA00022475"/>
    </source>
</evidence>
<feature type="transmembrane region" description="Helical" evidence="8">
    <location>
        <begin position="441"/>
        <end position="460"/>
    </location>
</feature>
<dbReference type="Pfam" id="PF02028">
    <property type="entry name" value="BCCT"/>
    <property type="match status" value="1"/>
</dbReference>
<evidence type="ECO:0000256" key="2">
    <source>
        <dbReference type="ARBA" id="ARBA00005658"/>
    </source>
</evidence>
<keyword evidence="10" id="KW-1185">Reference proteome</keyword>
<feature type="transmembrane region" description="Helical" evidence="8">
    <location>
        <begin position="140"/>
        <end position="163"/>
    </location>
</feature>
<feature type="transmembrane region" description="Helical" evidence="8">
    <location>
        <begin position="191"/>
        <end position="210"/>
    </location>
</feature>
<feature type="transmembrane region" description="Helical" evidence="8">
    <location>
        <begin position="316"/>
        <end position="336"/>
    </location>
</feature>
<dbReference type="PANTHER" id="PTHR30047">
    <property type="entry name" value="HIGH-AFFINITY CHOLINE TRANSPORT PROTEIN-RELATED"/>
    <property type="match status" value="1"/>
</dbReference>
<name>A0ABS4EYX0_9CLOT</name>
<evidence type="ECO:0000256" key="5">
    <source>
        <dbReference type="ARBA" id="ARBA00022692"/>
    </source>
</evidence>
<feature type="transmembrane region" description="Helical" evidence="8">
    <location>
        <begin position="91"/>
        <end position="112"/>
    </location>
</feature>
<keyword evidence="5 8" id="KW-0812">Transmembrane</keyword>
<evidence type="ECO:0000256" key="1">
    <source>
        <dbReference type="ARBA" id="ARBA00004651"/>
    </source>
</evidence>
<keyword evidence="4" id="KW-1003">Cell membrane</keyword>
<gene>
    <name evidence="9" type="ORF">J2Z53_000775</name>
</gene>
<dbReference type="PANTHER" id="PTHR30047:SF7">
    <property type="entry name" value="HIGH-AFFINITY CHOLINE TRANSPORT PROTEIN"/>
    <property type="match status" value="1"/>
</dbReference>
<keyword evidence="3" id="KW-0813">Transport</keyword>
<protein>
    <submittedName>
        <fullName evidence="9">Glycine betaine transporter</fullName>
    </submittedName>
</protein>
<keyword evidence="6 8" id="KW-1133">Transmembrane helix</keyword>
<accession>A0ABS4EYX0</accession>
<evidence type="ECO:0000256" key="8">
    <source>
        <dbReference type="SAM" id="Phobius"/>
    </source>
</evidence>
<feature type="transmembrane region" description="Helical" evidence="8">
    <location>
        <begin position="51"/>
        <end position="71"/>
    </location>
</feature>
<reference evidence="9 10" key="1">
    <citation type="submission" date="2021-03" db="EMBL/GenBank/DDBJ databases">
        <title>Genomic Encyclopedia of Type Strains, Phase IV (KMG-IV): sequencing the most valuable type-strain genomes for metagenomic binning, comparative biology and taxonomic classification.</title>
        <authorList>
            <person name="Goeker M."/>
        </authorList>
    </citation>
    <scope>NUCLEOTIDE SEQUENCE [LARGE SCALE GENOMIC DNA]</scope>
    <source>
        <strain evidence="9 10">DSM 3984</strain>
    </source>
</reference>
<evidence type="ECO:0000256" key="6">
    <source>
        <dbReference type="ARBA" id="ARBA00022989"/>
    </source>
</evidence>
<evidence type="ECO:0000256" key="7">
    <source>
        <dbReference type="ARBA" id="ARBA00023136"/>
    </source>
</evidence>
<comment type="caution">
    <text evidence="9">The sequence shown here is derived from an EMBL/GenBank/DDBJ whole genome shotgun (WGS) entry which is preliminary data.</text>
</comment>
<evidence type="ECO:0000313" key="9">
    <source>
        <dbReference type="EMBL" id="MBP1889194.1"/>
    </source>
</evidence>
<evidence type="ECO:0000313" key="10">
    <source>
        <dbReference type="Proteomes" id="UP000783390"/>
    </source>
</evidence>
<feature type="transmembrane region" description="Helical" evidence="8">
    <location>
        <begin position="230"/>
        <end position="249"/>
    </location>
</feature>
<dbReference type="RefSeq" id="WP_209795913.1">
    <property type="nucleotide sequence ID" value="NZ_JAGGJZ010000002.1"/>
</dbReference>
<dbReference type="EMBL" id="JAGGJZ010000002">
    <property type="protein sequence ID" value="MBP1889194.1"/>
    <property type="molecule type" value="Genomic_DNA"/>
</dbReference>
<organism evidence="9 10">
    <name type="scientific">Clostridium moniliforme</name>
    <dbReference type="NCBI Taxonomy" id="39489"/>
    <lineage>
        <taxon>Bacteria</taxon>
        <taxon>Bacillati</taxon>
        <taxon>Bacillota</taxon>
        <taxon>Clostridia</taxon>
        <taxon>Eubacteriales</taxon>
        <taxon>Clostridiaceae</taxon>
        <taxon>Clostridium</taxon>
    </lineage>
</organism>
<sequence length="538" mass="60189">MLNKFKIRLKNNITYYLTIGISLLIFIWGIFFTDNFKNFFDSAYAFTTNNFSWYFMILMAFFFLFSIYLLFSKYKNVKLGDDDSKPEFSNISWFAMLFSAGIGIGLVFWGLAEPLTHYLNPLGMEGGTKEAIGFAYRKSWLHWGVSAWACYALLALVIGYMHFRKKKPILLSSVLIPIIGEKNAKGLIGKIIDILTIFVTIAGILTSLGMGTLQINSGLNYLFNVPETKFIQVIIITLITILFLISATTGVKKGIKILSNLNLGVAVIFFLGAFVIVPKIDLLNNTIMGLGQYAQALVIDKFSIFAKGDWYSKWTIFYWAWWIAWAPFVSIFIARVSKGRTIGEFIKGVLLVPVGFCMMWFSVFGTLGMTVPIDVAKEAVLKVETALFVVLNEYSTIGLVLSIIAVVLLFTFFVTSADSATYVLSVIASDGKLNPKNSRKIIIGVIQSLLTIAFLFAGGFEMIQTATIVMALPFGIIIFLSVMAFIKEIRTENIEEVNRVANKENINKNKGHEKGINLKSPKEIGEGVMSKRAIRHKN</sequence>
<proteinExistence type="inferred from homology"/>
<evidence type="ECO:0000256" key="3">
    <source>
        <dbReference type="ARBA" id="ARBA00022448"/>
    </source>
</evidence>
<feature type="transmembrane region" description="Helical" evidence="8">
    <location>
        <begin position="348"/>
        <end position="373"/>
    </location>
</feature>
<dbReference type="NCBIfam" id="TIGR00842">
    <property type="entry name" value="bcct"/>
    <property type="match status" value="1"/>
</dbReference>
<keyword evidence="7 8" id="KW-0472">Membrane</keyword>
<feature type="transmembrane region" description="Helical" evidence="8">
    <location>
        <begin position="261"/>
        <end position="280"/>
    </location>
</feature>
<dbReference type="InterPro" id="IPR000060">
    <property type="entry name" value="BCCT_transptr"/>
</dbReference>
<feature type="transmembrane region" description="Helical" evidence="8">
    <location>
        <begin position="393"/>
        <end position="414"/>
    </location>
</feature>
<feature type="transmembrane region" description="Helical" evidence="8">
    <location>
        <begin position="12"/>
        <end position="31"/>
    </location>
</feature>